<keyword evidence="2" id="KW-1185">Reference proteome</keyword>
<evidence type="ECO:0000313" key="1">
    <source>
        <dbReference type="EMBL" id="TGY95671.1"/>
    </source>
</evidence>
<name>A0AC61RVC6_9FIRM</name>
<proteinExistence type="predicted"/>
<evidence type="ECO:0000313" key="2">
    <source>
        <dbReference type="Proteomes" id="UP000304953"/>
    </source>
</evidence>
<dbReference type="Proteomes" id="UP000304953">
    <property type="component" value="Unassembled WGS sequence"/>
</dbReference>
<protein>
    <submittedName>
        <fullName evidence="1">Uncharacterized protein</fullName>
    </submittedName>
</protein>
<reference evidence="1" key="1">
    <citation type="submission" date="2019-04" db="EMBL/GenBank/DDBJ databases">
        <title>Microbes associate with the intestines of laboratory mice.</title>
        <authorList>
            <person name="Navarre W."/>
            <person name="Wong E."/>
            <person name="Huang K."/>
            <person name="Tropini C."/>
            <person name="Ng K."/>
            <person name="Yu B."/>
        </authorList>
    </citation>
    <scope>NUCLEOTIDE SEQUENCE</scope>
    <source>
        <strain evidence="1">NM01_1-7b</strain>
    </source>
</reference>
<sequence>MENWREHLKDKPVKYWIRTEIEEIIKEKSVDRKRFYEYSKTKYQKIINEFYYAFADHKKYPKVELNYCWLHFRQELKKIDCISETIGWECMLAKIKERLSYDWNKKVYLILSDGWVYEGYIDNIIDVLEEVDGLLEDFYIVTPQFDKFAAYSDDGQCLVFYEK</sequence>
<gene>
    <name evidence="1" type="ORF">E5329_13970</name>
</gene>
<comment type="caution">
    <text evidence="1">The sequence shown here is derived from an EMBL/GenBank/DDBJ whole genome shotgun (WGS) entry which is preliminary data.</text>
</comment>
<accession>A0AC61RVC6</accession>
<organism evidence="1 2">
    <name type="scientific">Petralouisia muris</name>
    <dbReference type="NCBI Taxonomy" id="3032872"/>
    <lineage>
        <taxon>Bacteria</taxon>
        <taxon>Bacillati</taxon>
        <taxon>Bacillota</taxon>
        <taxon>Clostridia</taxon>
        <taxon>Lachnospirales</taxon>
        <taxon>Lachnospiraceae</taxon>
        <taxon>Petralouisia</taxon>
    </lineage>
</organism>
<dbReference type="EMBL" id="SRYA01000026">
    <property type="protein sequence ID" value="TGY95671.1"/>
    <property type="molecule type" value="Genomic_DNA"/>
</dbReference>